<feature type="region of interest" description="Disordered" evidence="1">
    <location>
        <begin position="1"/>
        <end position="120"/>
    </location>
</feature>
<accession>A0A9P6Q3Q4</accession>
<evidence type="ECO:0000259" key="3">
    <source>
        <dbReference type="Pfam" id="PF13472"/>
    </source>
</evidence>
<organism evidence="4 5">
    <name type="scientific">Actinomortierella ambigua</name>
    <dbReference type="NCBI Taxonomy" id="1343610"/>
    <lineage>
        <taxon>Eukaryota</taxon>
        <taxon>Fungi</taxon>
        <taxon>Fungi incertae sedis</taxon>
        <taxon>Mucoromycota</taxon>
        <taxon>Mortierellomycotina</taxon>
        <taxon>Mortierellomycetes</taxon>
        <taxon>Mortierellales</taxon>
        <taxon>Mortierellaceae</taxon>
        <taxon>Actinomortierella</taxon>
    </lineage>
</organism>
<feature type="compositionally biased region" description="Basic and acidic residues" evidence="1">
    <location>
        <begin position="81"/>
        <end position="93"/>
    </location>
</feature>
<comment type="caution">
    <text evidence="4">The sequence shown here is derived from an EMBL/GenBank/DDBJ whole genome shotgun (WGS) entry which is preliminary data.</text>
</comment>
<reference evidence="4" key="1">
    <citation type="journal article" date="2020" name="Fungal Divers.">
        <title>Resolving the Mortierellaceae phylogeny through synthesis of multi-gene phylogenetics and phylogenomics.</title>
        <authorList>
            <person name="Vandepol N."/>
            <person name="Liber J."/>
            <person name="Desiro A."/>
            <person name="Na H."/>
            <person name="Kennedy M."/>
            <person name="Barry K."/>
            <person name="Grigoriev I.V."/>
            <person name="Miller A.N."/>
            <person name="O'Donnell K."/>
            <person name="Stajich J.E."/>
            <person name="Bonito G."/>
        </authorList>
    </citation>
    <scope>NUCLEOTIDE SEQUENCE</scope>
    <source>
        <strain evidence="4">BC1065</strain>
    </source>
</reference>
<evidence type="ECO:0000313" key="4">
    <source>
        <dbReference type="EMBL" id="KAG0258294.1"/>
    </source>
</evidence>
<keyword evidence="2" id="KW-1133">Transmembrane helix</keyword>
<dbReference type="Pfam" id="PF13472">
    <property type="entry name" value="Lipase_GDSL_2"/>
    <property type="match status" value="1"/>
</dbReference>
<feature type="domain" description="SGNH hydrolase-type esterase" evidence="3">
    <location>
        <begin position="216"/>
        <end position="423"/>
    </location>
</feature>
<dbReference type="EMBL" id="JAAAJB010000330">
    <property type="protein sequence ID" value="KAG0258294.1"/>
    <property type="molecule type" value="Genomic_DNA"/>
</dbReference>
<dbReference type="Proteomes" id="UP000807716">
    <property type="component" value="Unassembled WGS sequence"/>
</dbReference>
<keyword evidence="5" id="KW-1185">Reference proteome</keyword>
<protein>
    <submittedName>
        <fullName evidence="4">Isoamyl acetate-hydrolyzing esterase</fullName>
    </submittedName>
</protein>
<dbReference type="Gene3D" id="3.40.50.1110">
    <property type="entry name" value="SGNH hydrolase"/>
    <property type="match status" value="1"/>
</dbReference>
<feature type="compositionally biased region" description="Low complexity" evidence="1">
    <location>
        <begin position="57"/>
        <end position="66"/>
    </location>
</feature>
<sequence length="540" mass="59206">MTNRSRVKKSPASSHSAGATRPKPEPSSPLPDAPAVHSQDDTGNTDETDNNDSRDTSSASPPAAHHANPEDGSASLRQRRLQRDRQKEREALQSHRHPSPYDLQEPRVKNGRTTGGTGRLPRDAAFTPTYINACTANSLIALVSIAVTCAFFYFKIIAGLLESPQIGRSIGFGGRGGPNSQLLHPDDVLYFQQFEGEPRIEIEPICPTDAERRRIDSITDDGCPHFGRIVVLADSIARFATSHATHGWIGTLVDEWAGRADVVVRTFPGYNTRWVNALLPDLLKQDQIVSQQTAGTTTTTGTAAPPTTRSSSRPSLIIIALGTDDAALPFTRQHVSLEEFTAHLTSIVETLQYPDSPNFAPHHRIVLVTPGPVHDEIWAKSLSGIHQRLDHLNNVTQEYVEAVQQVGQKLRIPVVDLWHEIMCQISAGPVALEEKLVPIQGTAAAGGGLGRDPDLERQQAHARDVLGVAPCTVHESSQLDHYLMDGLHLRRMGNEVLSKSILNTVAKHYPEMHPRCWKTIHPGYETLDPSADQTALQWHC</sequence>
<gene>
    <name evidence="4" type="primary">IAH1</name>
    <name evidence="4" type="ORF">DFQ27_004730</name>
</gene>
<dbReference type="InterPro" id="IPR045136">
    <property type="entry name" value="Iah1-like"/>
</dbReference>
<dbReference type="InterPro" id="IPR013830">
    <property type="entry name" value="SGNH_hydro"/>
</dbReference>
<keyword evidence="2" id="KW-0812">Transmembrane</keyword>
<dbReference type="AlphaFoldDB" id="A0A9P6Q3Q4"/>
<dbReference type="PANTHER" id="PTHR14209:SF19">
    <property type="entry name" value="ISOAMYL ACETATE-HYDROLYZING ESTERASE 1 HOMOLOG"/>
    <property type="match status" value="1"/>
</dbReference>
<dbReference type="OrthoDB" id="671439at2759"/>
<evidence type="ECO:0000256" key="1">
    <source>
        <dbReference type="SAM" id="MobiDB-lite"/>
    </source>
</evidence>
<keyword evidence="2" id="KW-0472">Membrane</keyword>
<dbReference type="PANTHER" id="PTHR14209">
    <property type="entry name" value="ISOAMYL ACETATE-HYDROLYZING ESTERASE 1"/>
    <property type="match status" value="1"/>
</dbReference>
<dbReference type="SUPFAM" id="SSF52266">
    <property type="entry name" value="SGNH hydrolase"/>
    <property type="match status" value="1"/>
</dbReference>
<name>A0A9P6Q3Q4_9FUNG</name>
<evidence type="ECO:0000313" key="5">
    <source>
        <dbReference type="Proteomes" id="UP000807716"/>
    </source>
</evidence>
<evidence type="ECO:0000256" key="2">
    <source>
        <dbReference type="SAM" id="Phobius"/>
    </source>
</evidence>
<dbReference type="InterPro" id="IPR036514">
    <property type="entry name" value="SGNH_hydro_sf"/>
</dbReference>
<feature type="transmembrane region" description="Helical" evidence="2">
    <location>
        <begin position="129"/>
        <end position="154"/>
    </location>
</feature>
<proteinExistence type="predicted"/>